<dbReference type="GO" id="GO:0005525">
    <property type="term" value="F:GTP binding"/>
    <property type="evidence" value="ECO:0007669"/>
    <property type="project" value="UniProtKB-KW"/>
</dbReference>
<evidence type="ECO:0000256" key="1">
    <source>
        <dbReference type="ARBA" id="ARBA00022679"/>
    </source>
</evidence>
<reference evidence="6" key="1">
    <citation type="journal article" date="2020" name="mSystems">
        <title>Genome- and Community-Level Interaction Insights into Carbon Utilization and Element Cycling Functions of Hydrothermarchaeota in Hydrothermal Sediment.</title>
        <authorList>
            <person name="Zhou Z."/>
            <person name="Liu Y."/>
            <person name="Xu W."/>
            <person name="Pan J."/>
            <person name="Luo Z.H."/>
            <person name="Li M."/>
        </authorList>
    </citation>
    <scope>NUCLEOTIDE SEQUENCE [LARGE SCALE GENOMIC DNA]</scope>
    <source>
        <strain evidence="6">SpSt-110</strain>
    </source>
</reference>
<accession>A0A7J3XZ66</accession>
<dbReference type="InterPro" id="IPR007164">
    <property type="entry name" value="GTP-dep_dephospho-CoA_kin"/>
</dbReference>
<proteinExistence type="predicted"/>
<evidence type="ECO:0000256" key="5">
    <source>
        <dbReference type="ARBA" id="ARBA00023134"/>
    </source>
</evidence>
<dbReference type="EMBL" id="DRYK01000055">
    <property type="protein sequence ID" value="HHP67966.1"/>
    <property type="molecule type" value="Genomic_DNA"/>
</dbReference>
<protein>
    <submittedName>
        <fullName evidence="6">DUF359 domain-containing protein</fullName>
    </submittedName>
</protein>
<evidence type="ECO:0000256" key="2">
    <source>
        <dbReference type="ARBA" id="ARBA00022741"/>
    </source>
</evidence>
<keyword evidence="4" id="KW-0173">Coenzyme A biosynthesis</keyword>
<dbReference type="GO" id="GO:0015937">
    <property type="term" value="P:coenzyme A biosynthetic process"/>
    <property type="evidence" value="ECO:0007669"/>
    <property type="project" value="UniProtKB-KW"/>
</dbReference>
<dbReference type="GO" id="GO:0016301">
    <property type="term" value="F:kinase activity"/>
    <property type="evidence" value="ECO:0007669"/>
    <property type="project" value="UniProtKB-KW"/>
</dbReference>
<evidence type="ECO:0000256" key="3">
    <source>
        <dbReference type="ARBA" id="ARBA00022777"/>
    </source>
</evidence>
<keyword evidence="5" id="KW-0342">GTP-binding</keyword>
<comment type="caution">
    <text evidence="6">The sequence shown here is derived from an EMBL/GenBank/DDBJ whole genome shotgun (WGS) entry which is preliminary data.</text>
</comment>
<dbReference type="PANTHER" id="PTHR40732">
    <property type="entry name" value="UPF0218 PROTEIN TK1697"/>
    <property type="match status" value="1"/>
</dbReference>
<evidence type="ECO:0000313" key="6">
    <source>
        <dbReference type="EMBL" id="HHP67966.1"/>
    </source>
</evidence>
<keyword evidence="1" id="KW-0808">Transferase</keyword>
<gene>
    <name evidence="6" type="ORF">ENM60_04165</name>
</gene>
<dbReference type="Pfam" id="PF04019">
    <property type="entry name" value="DUF359"/>
    <property type="match status" value="1"/>
</dbReference>
<keyword evidence="3" id="KW-0418">Kinase</keyword>
<organism evidence="6">
    <name type="scientific">Thermogladius calderae</name>
    <dbReference type="NCBI Taxonomy" id="1200300"/>
    <lineage>
        <taxon>Archaea</taxon>
        <taxon>Thermoproteota</taxon>
        <taxon>Thermoprotei</taxon>
        <taxon>Desulfurococcales</taxon>
        <taxon>Desulfurococcaceae</taxon>
        <taxon>Thermogladius</taxon>
    </lineage>
</organism>
<evidence type="ECO:0000256" key="4">
    <source>
        <dbReference type="ARBA" id="ARBA00022993"/>
    </source>
</evidence>
<dbReference type="AlphaFoldDB" id="A0A7J3XZ66"/>
<dbReference type="PANTHER" id="PTHR40732:SF1">
    <property type="entry name" value="GTP-DEPENDENT DEPHOSPHO-COA KINASE"/>
    <property type="match status" value="1"/>
</dbReference>
<name>A0A7J3XZ66_9CREN</name>
<keyword evidence="2" id="KW-0547">Nucleotide-binding</keyword>
<sequence length="155" mass="16679">MLLPSLALREDFRANMGLPQGTLYIPRGGRLVEGLEVAASVGDVVSDTLESRIKVVDGKTRRGLITNSGPCGRIIYNPRGAVSLHSITTLRGVKEGRVFVVGEEDLLTASLAWNMDEGTIAYGQPGVGVVVVVADKVRLMKFIKILKPSIISYNT</sequence>